<dbReference type="InterPro" id="IPR010920">
    <property type="entry name" value="LSM_dom_sf"/>
</dbReference>
<dbReference type="Pfam" id="PF01423">
    <property type="entry name" value="LSM"/>
    <property type="match status" value="1"/>
</dbReference>
<dbReference type="GO" id="GO:0006398">
    <property type="term" value="P:mRNA 3'-end processing by stem-loop binding and cleavage"/>
    <property type="evidence" value="ECO:0007669"/>
    <property type="project" value="TreeGrafter"/>
</dbReference>
<dbReference type="OrthoDB" id="10002367at2759"/>
<evidence type="ECO:0000313" key="3">
    <source>
        <dbReference type="Proteomes" id="UP000230423"/>
    </source>
</evidence>
<proteinExistence type="predicted"/>
<protein>
    <submittedName>
        <fullName evidence="2">LSM domain protein</fullName>
    </submittedName>
</protein>
<sequence>MCDPFSVDFDAALALERSPDGSSNDGFHGSSRKETELLVWSRPIGGRKLFELRTQPTARCEVHIRALSRIDRIARGYLVAFDRHMNVVLRDVDEVALPGRKEDRLFGRRKIQGNRLPPGMQWQPGGDWPRPLGECRTVLRRHLPCSMIKGDTVVLFRLLL</sequence>
<evidence type="ECO:0000259" key="1">
    <source>
        <dbReference type="SMART" id="SM00651"/>
    </source>
</evidence>
<dbReference type="InterPro" id="IPR039267">
    <property type="entry name" value="Lsm11"/>
</dbReference>
<name>A0A2G9U5W6_TELCI</name>
<dbReference type="SUPFAM" id="SSF50182">
    <property type="entry name" value="Sm-like ribonucleoproteins"/>
    <property type="match status" value="1"/>
</dbReference>
<dbReference type="PANTHER" id="PTHR21415">
    <property type="entry name" value="U7 SNRNA-ASSOCIATED SM-LIKE PROTEIN LSM11"/>
    <property type="match status" value="1"/>
</dbReference>
<gene>
    <name evidence="2" type="ORF">TELCIR_12704</name>
</gene>
<accession>A0A2G9U5W6</accession>
<feature type="domain" description="Sm" evidence="1">
    <location>
        <begin position="54"/>
        <end position="158"/>
    </location>
</feature>
<evidence type="ECO:0000313" key="2">
    <source>
        <dbReference type="EMBL" id="PIO65613.1"/>
    </source>
</evidence>
<dbReference type="Gene3D" id="2.30.30.100">
    <property type="match status" value="1"/>
</dbReference>
<dbReference type="EMBL" id="KZ348869">
    <property type="protein sequence ID" value="PIO65613.1"/>
    <property type="molecule type" value="Genomic_DNA"/>
</dbReference>
<reference evidence="2 3" key="1">
    <citation type="submission" date="2015-09" db="EMBL/GenBank/DDBJ databases">
        <title>Draft genome of the parasitic nematode Teladorsagia circumcincta isolate WARC Sus (inbred).</title>
        <authorList>
            <person name="Mitreva M."/>
        </authorList>
    </citation>
    <scope>NUCLEOTIDE SEQUENCE [LARGE SCALE GENOMIC DNA]</scope>
    <source>
        <strain evidence="2 3">S</strain>
    </source>
</reference>
<dbReference type="GO" id="GO:0005683">
    <property type="term" value="C:U7 snRNP"/>
    <property type="evidence" value="ECO:0007669"/>
    <property type="project" value="TreeGrafter"/>
</dbReference>
<keyword evidence="3" id="KW-1185">Reference proteome</keyword>
<dbReference type="Proteomes" id="UP000230423">
    <property type="component" value="Unassembled WGS sequence"/>
</dbReference>
<organism evidence="2 3">
    <name type="scientific">Teladorsagia circumcincta</name>
    <name type="common">Brown stomach worm</name>
    <name type="synonym">Ostertagia circumcincta</name>
    <dbReference type="NCBI Taxonomy" id="45464"/>
    <lineage>
        <taxon>Eukaryota</taxon>
        <taxon>Metazoa</taxon>
        <taxon>Ecdysozoa</taxon>
        <taxon>Nematoda</taxon>
        <taxon>Chromadorea</taxon>
        <taxon>Rhabditida</taxon>
        <taxon>Rhabditina</taxon>
        <taxon>Rhabditomorpha</taxon>
        <taxon>Strongyloidea</taxon>
        <taxon>Trichostrongylidae</taxon>
        <taxon>Teladorsagia</taxon>
    </lineage>
</organism>
<dbReference type="PANTHER" id="PTHR21415:SF1">
    <property type="entry name" value="U7 SNRNA-ASSOCIATED SM-LIKE PROTEIN LSM11"/>
    <property type="match status" value="1"/>
</dbReference>
<dbReference type="AlphaFoldDB" id="A0A2G9U5W6"/>
<dbReference type="SMART" id="SM00651">
    <property type="entry name" value="Sm"/>
    <property type="match status" value="1"/>
</dbReference>
<dbReference type="GO" id="GO:0071209">
    <property type="term" value="F:U7 snRNA binding"/>
    <property type="evidence" value="ECO:0007669"/>
    <property type="project" value="InterPro"/>
</dbReference>
<dbReference type="InterPro" id="IPR001163">
    <property type="entry name" value="Sm_dom_euk/arc"/>
</dbReference>